<sequence>MKKLLSSFTAEGLLLGLGLTLLSYMITPIIQDLISEAKSNKKLMSNIHGNEAKLVLDKTSLR</sequence>
<keyword evidence="1" id="KW-1133">Transmembrane helix</keyword>
<organism evidence="2 3">
    <name type="scientific">Alkaliphilus pronyensis</name>
    <dbReference type="NCBI Taxonomy" id="1482732"/>
    <lineage>
        <taxon>Bacteria</taxon>
        <taxon>Bacillati</taxon>
        <taxon>Bacillota</taxon>
        <taxon>Clostridia</taxon>
        <taxon>Peptostreptococcales</taxon>
        <taxon>Natronincolaceae</taxon>
        <taxon>Alkaliphilus</taxon>
    </lineage>
</organism>
<dbReference type="RefSeq" id="WP_151860601.1">
    <property type="nucleotide sequence ID" value="NZ_WBZC01000015.1"/>
</dbReference>
<gene>
    <name evidence="2" type="ORF">F8154_05490</name>
</gene>
<feature type="transmembrane region" description="Helical" evidence="1">
    <location>
        <begin position="12"/>
        <end position="34"/>
    </location>
</feature>
<reference evidence="2 3" key="1">
    <citation type="submission" date="2019-10" db="EMBL/GenBank/DDBJ databases">
        <title>Alkaliphilus serpentinus sp. nov. and Alkaliphilus pronyensis sp. nov., two novel anaerobic alkaliphilic species isolated from the serpentinized-hosted hydrothermal field of the Prony Bay (New Caledonia).</title>
        <authorList>
            <person name="Postec A."/>
        </authorList>
    </citation>
    <scope>NUCLEOTIDE SEQUENCE [LARGE SCALE GENOMIC DNA]</scope>
    <source>
        <strain evidence="2 3">LacV</strain>
    </source>
</reference>
<dbReference type="EMBL" id="WBZC01000015">
    <property type="protein sequence ID" value="KAB3535754.1"/>
    <property type="molecule type" value="Genomic_DNA"/>
</dbReference>
<evidence type="ECO:0000313" key="3">
    <source>
        <dbReference type="Proteomes" id="UP000432715"/>
    </source>
</evidence>
<dbReference type="Proteomes" id="UP000432715">
    <property type="component" value="Unassembled WGS sequence"/>
</dbReference>
<accession>A0A6I0FAC1</accession>
<evidence type="ECO:0000313" key="2">
    <source>
        <dbReference type="EMBL" id="KAB3535754.1"/>
    </source>
</evidence>
<comment type="caution">
    <text evidence="2">The sequence shown here is derived from an EMBL/GenBank/DDBJ whole genome shotgun (WGS) entry which is preliminary data.</text>
</comment>
<proteinExistence type="predicted"/>
<keyword evidence="3" id="KW-1185">Reference proteome</keyword>
<evidence type="ECO:0000256" key="1">
    <source>
        <dbReference type="SAM" id="Phobius"/>
    </source>
</evidence>
<dbReference type="OrthoDB" id="9922221at2"/>
<keyword evidence="1" id="KW-0472">Membrane</keyword>
<protein>
    <submittedName>
        <fullName evidence="2">Uncharacterized protein</fullName>
    </submittedName>
</protein>
<name>A0A6I0FAC1_9FIRM</name>
<keyword evidence="1" id="KW-0812">Transmembrane</keyword>
<dbReference type="AlphaFoldDB" id="A0A6I0FAC1"/>